<feature type="region of interest" description="Disordered" evidence="1">
    <location>
        <begin position="28"/>
        <end position="51"/>
    </location>
</feature>
<organism evidence="2 3">
    <name type="scientific">Modestobacter caceresii</name>
    <dbReference type="NCBI Taxonomy" id="1522368"/>
    <lineage>
        <taxon>Bacteria</taxon>
        <taxon>Bacillati</taxon>
        <taxon>Actinomycetota</taxon>
        <taxon>Actinomycetes</taxon>
        <taxon>Geodermatophilales</taxon>
        <taxon>Geodermatophilaceae</taxon>
        <taxon>Modestobacter</taxon>
    </lineage>
</organism>
<sequence>MIATAVLVPLVVVLLVLVNVVGRGTDAEDEPGAVAEISGTTSAPRADLPALPVDTPPITPEADLACPALMGQLPLDLAEETSRPVDSDSPFAYAWGDPATVLVCGAEPPAGYVVGGPQTLVVSGVEWFVDTTDPDVYVWTTVDRNVPVQVRVPASSDSAAPTALSPLIAGSIPYTEPTPAPLPD</sequence>
<reference evidence="2 3" key="1">
    <citation type="submission" date="2014-07" db="EMBL/GenBank/DDBJ databases">
        <title>Biosystematic studies on Modestobacter strains isolated from extreme hyper-arid desert soil and from historic building.</title>
        <authorList>
            <person name="Bukarasam K."/>
            <person name="Bull A."/>
            <person name="Girard G."/>
            <person name="van Wezel G."/>
            <person name="Goodfellow M."/>
        </authorList>
    </citation>
    <scope>NUCLEOTIDE SEQUENCE [LARGE SCALE GENOMIC DNA]</scope>
    <source>
        <strain evidence="2 3">KNN45-2b</strain>
    </source>
</reference>
<dbReference type="InterPro" id="IPR021903">
    <property type="entry name" value="DUF3515"/>
</dbReference>
<dbReference type="EMBL" id="JPMX01000118">
    <property type="protein sequence ID" value="KGH44576.1"/>
    <property type="molecule type" value="Genomic_DNA"/>
</dbReference>
<gene>
    <name evidence="2" type="ORF">IN07_21515</name>
</gene>
<dbReference type="STRING" id="1522368.IN07_21515"/>
<protein>
    <recommendedName>
        <fullName evidence="4">DUF3515 domain-containing protein</fullName>
    </recommendedName>
</protein>
<proteinExistence type="predicted"/>
<dbReference type="Proteomes" id="UP000029713">
    <property type="component" value="Unassembled WGS sequence"/>
</dbReference>
<evidence type="ECO:0000313" key="3">
    <source>
        <dbReference type="Proteomes" id="UP000029713"/>
    </source>
</evidence>
<dbReference type="OrthoDB" id="3213819at2"/>
<evidence type="ECO:0008006" key="4">
    <source>
        <dbReference type="Google" id="ProtNLM"/>
    </source>
</evidence>
<accession>A0A098Y4C2</accession>
<dbReference type="Pfam" id="PF12028">
    <property type="entry name" value="DUF3515"/>
    <property type="match status" value="1"/>
</dbReference>
<comment type="caution">
    <text evidence="2">The sequence shown here is derived from an EMBL/GenBank/DDBJ whole genome shotgun (WGS) entry which is preliminary data.</text>
</comment>
<name>A0A098Y4C2_9ACTN</name>
<evidence type="ECO:0000256" key="1">
    <source>
        <dbReference type="SAM" id="MobiDB-lite"/>
    </source>
</evidence>
<dbReference type="AlphaFoldDB" id="A0A098Y4C2"/>
<keyword evidence="3" id="KW-1185">Reference proteome</keyword>
<evidence type="ECO:0000313" key="2">
    <source>
        <dbReference type="EMBL" id="KGH44576.1"/>
    </source>
</evidence>